<dbReference type="OrthoDB" id="5648500at2"/>
<dbReference type="PATRIC" id="fig|40335.7.peg.2538"/>
<evidence type="ECO:0000256" key="2">
    <source>
        <dbReference type="ARBA" id="ARBA00008749"/>
    </source>
</evidence>
<comment type="subcellular location">
    <subcellularLocation>
        <location evidence="1">Membrane</location>
        <topology evidence="1">Multi-pass membrane protein</topology>
    </subcellularLocation>
</comment>
<comment type="caution">
    <text evidence="12">The sequence shown here is derived from an EMBL/GenBank/DDBJ whole genome shotgun (WGS) entry which is preliminary data.</text>
</comment>
<keyword evidence="3 10" id="KW-0812">Transmembrane</keyword>
<comment type="similarity">
    <text evidence="2">Belongs to the fatty acid desaturase type 2 family.</text>
</comment>
<evidence type="ECO:0000256" key="1">
    <source>
        <dbReference type="ARBA" id="ARBA00004141"/>
    </source>
</evidence>
<gene>
    <name evidence="12" type="ORF">Ltuc_2380</name>
</gene>
<dbReference type="RefSeq" id="WP_058521486.1">
    <property type="nucleotide sequence ID" value="NZ_CAAAIP010000003.1"/>
</dbReference>
<evidence type="ECO:0000256" key="9">
    <source>
        <dbReference type="ARBA" id="ARBA00023136"/>
    </source>
</evidence>
<evidence type="ECO:0000256" key="4">
    <source>
        <dbReference type="ARBA" id="ARBA00022832"/>
    </source>
</evidence>
<name>A0A0W0ZZJ7_9GAMM</name>
<keyword evidence="4" id="KW-0276">Fatty acid metabolism</keyword>
<evidence type="ECO:0000256" key="8">
    <source>
        <dbReference type="ARBA" id="ARBA00023098"/>
    </source>
</evidence>
<dbReference type="EMBL" id="LNZA01000001">
    <property type="protein sequence ID" value="KTD74533.1"/>
    <property type="molecule type" value="Genomic_DNA"/>
</dbReference>
<evidence type="ECO:0000256" key="6">
    <source>
        <dbReference type="ARBA" id="ARBA00023002"/>
    </source>
</evidence>
<feature type="transmembrane region" description="Helical" evidence="10">
    <location>
        <begin position="41"/>
        <end position="63"/>
    </location>
</feature>
<feature type="transmembrane region" description="Helical" evidence="10">
    <location>
        <begin position="7"/>
        <end position="29"/>
    </location>
</feature>
<reference evidence="12 13" key="1">
    <citation type="submission" date="2015-11" db="EMBL/GenBank/DDBJ databases">
        <title>Genomic analysis of 38 Legionella species identifies large and diverse effector repertoires.</title>
        <authorList>
            <person name="Burstein D."/>
            <person name="Amaro F."/>
            <person name="Zusman T."/>
            <person name="Lifshitz Z."/>
            <person name="Cohen O."/>
            <person name="Gilbert J.A."/>
            <person name="Pupko T."/>
            <person name="Shuman H.A."/>
            <person name="Segal G."/>
        </authorList>
    </citation>
    <scope>NUCLEOTIDE SEQUENCE [LARGE SCALE GENOMIC DNA]</scope>
    <source>
        <strain evidence="12 13">ATCC 49180</strain>
    </source>
</reference>
<organism evidence="12 13">
    <name type="scientific">Legionella tucsonensis</name>
    <dbReference type="NCBI Taxonomy" id="40335"/>
    <lineage>
        <taxon>Bacteria</taxon>
        <taxon>Pseudomonadati</taxon>
        <taxon>Pseudomonadota</taxon>
        <taxon>Gammaproteobacteria</taxon>
        <taxon>Legionellales</taxon>
        <taxon>Legionellaceae</taxon>
        <taxon>Legionella</taxon>
    </lineage>
</organism>
<keyword evidence="7" id="KW-0408">Iron</keyword>
<evidence type="ECO:0000256" key="7">
    <source>
        <dbReference type="ARBA" id="ARBA00023004"/>
    </source>
</evidence>
<feature type="transmembrane region" description="Helical" evidence="10">
    <location>
        <begin position="168"/>
        <end position="188"/>
    </location>
</feature>
<evidence type="ECO:0000256" key="10">
    <source>
        <dbReference type="SAM" id="Phobius"/>
    </source>
</evidence>
<dbReference type="AlphaFoldDB" id="A0A0W0ZZJ7"/>
<dbReference type="CDD" id="cd03505">
    <property type="entry name" value="Delta9-FADS-like"/>
    <property type="match status" value="1"/>
</dbReference>
<accession>A0A0W0ZZJ7</accession>
<feature type="domain" description="Fatty acid desaturase" evidence="11">
    <location>
        <begin position="41"/>
        <end position="245"/>
    </location>
</feature>
<keyword evidence="9 10" id="KW-0472">Membrane</keyword>
<sequence>MKKSNSALIESIILSAIVLGCTWILAISYPSLRNGLLGVNWLYISIFFLFSLHLTEIIMTIYLHRGESHRAVKFHPFLTHFFRFWMWLTTGISRRRWVAIHHLHHKYTDTPKDPHSPVIFGLRNMFFYGIEITHLSQDNEMVRNFKDIRDNDFLEKHLYEKHSNKGPFVYFLLEFLAIGIWAVPVWSIQMIMETFIATFYVNGIAHTKGYTNFTIDNTSKNVTRWGIFACGEELHNNHHANPASAQFSYRNDEFDLGWFYIRKLELLNLATVRTVQKE</sequence>
<dbReference type="STRING" id="40335.Ltuc_2380"/>
<keyword evidence="8" id="KW-0443">Lipid metabolism</keyword>
<keyword evidence="5 10" id="KW-1133">Transmembrane helix</keyword>
<evidence type="ECO:0000256" key="5">
    <source>
        <dbReference type="ARBA" id="ARBA00022989"/>
    </source>
</evidence>
<evidence type="ECO:0000313" key="12">
    <source>
        <dbReference type="EMBL" id="KTD74533.1"/>
    </source>
</evidence>
<protein>
    <submittedName>
        <fullName evidence="12">Stearoyl CoA 9-desaturase</fullName>
    </submittedName>
</protein>
<evidence type="ECO:0000313" key="13">
    <source>
        <dbReference type="Proteomes" id="UP000054693"/>
    </source>
</evidence>
<dbReference type="GO" id="GO:0006631">
    <property type="term" value="P:fatty acid metabolic process"/>
    <property type="evidence" value="ECO:0007669"/>
    <property type="project" value="UniProtKB-KW"/>
</dbReference>
<dbReference type="PROSITE" id="PS51257">
    <property type="entry name" value="PROKAR_LIPOPROTEIN"/>
    <property type="match status" value="1"/>
</dbReference>
<dbReference type="PANTHER" id="PTHR11351:SF33">
    <property type="entry name" value="DELTA-9 FATTY ACID DESATURASE, DESA"/>
    <property type="match status" value="1"/>
</dbReference>
<keyword evidence="6" id="KW-0560">Oxidoreductase</keyword>
<dbReference type="Proteomes" id="UP000054693">
    <property type="component" value="Unassembled WGS sequence"/>
</dbReference>
<keyword evidence="13" id="KW-1185">Reference proteome</keyword>
<evidence type="ECO:0000256" key="3">
    <source>
        <dbReference type="ARBA" id="ARBA00022692"/>
    </source>
</evidence>
<dbReference type="GO" id="GO:0016020">
    <property type="term" value="C:membrane"/>
    <property type="evidence" value="ECO:0007669"/>
    <property type="project" value="UniProtKB-SubCell"/>
</dbReference>
<dbReference type="GO" id="GO:0016717">
    <property type="term" value="F:oxidoreductase activity, acting on paired donors, with oxidation of a pair of donors resulting in the reduction of molecular oxygen to two molecules of water"/>
    <property type="evidence" value="ECO:0007669"/>
    <property type="project" value="InterPro"/>
</dbReference>
<dbReference type="InterPro" id="IPR015876">
    <property type="entry name" value="Acyl-CoA_DS"/>
</dbReference>
<dbReference type="InterPro" id="IPR005804">
    <property type="entry name" value="FA_desaturase_dom"/>
</dbReference>
<proteinExistence type="inferred from homology"/>
<dbReference type="PANTHER" id="PTHR11351">
    <property type="entry name" value="ACYL-COA DESATURASE"/>
    <property type="match status" value="1"/>
</dbReference>
<dbReference type="Pfam" id="PF00487">
    <property type="entry name" value="FA_desaturase"/>
    <property type="match status" value="1"/>
</dbReference>
<evidence type="ECO:0000259" key="11">
    <source>
        <dbReference type="Pfam" id="PF00487"/>
    </source>
</evidence>
<dbReference type="PRINTS" id="PR00075">
    <property type="entry name" value="FACDDSATRASE"/>
</dbReference>